<dbReference type="KEGG" id="mtw:CQW49_07755"/>
<reference evidence="2" key="1">
    <citation type="submission" date="2017-10" db="EMBL/GenBank/DDBJ databases">
        <title>Completed PacBio SMRT sequence of Methylosinus trichosporium OB3b reveals presence of a third large plasmid.</title>
        <authorList>
            <person name="Charles T.C."/>
            <person name="Lynch M.D.J."/>
            <person name="Heil J.R."/>
            <person name="Cheng J."/>
        </authorList>
    </citation>
    <scope>NUCLEOTIDE SEQUENCE [LARGE SCALE GENOMIC DNA]</scope>
    <source>
        <strain evidence="2">OB3b</strain>
    </source>
</reference>
<proteinExistence type="predicted"/>
<dbReference type="EMBL" id="CP023737">
    <property type="protein sequence ID" value="ATQ70282.1"/>
    <property type="molecule type" value="Genomic_DNA"/>
</dbReference>
<sequence>MCKETLDTYLSAARSQRGKQAARATPEWPDARIATVARLWAEGCTAAQIAAEIGGGITRSAVIGKVHRLGLPARERGVRTKAARAAIITPPPAQAVKRPAEKAAPVVVARPAPVPALAPPVDCGETALVASILDLVEGQCRWPLAAGFCGRPSAGGKSYCAHHALRSVNPRGPMRPPRAISEGRKSEPRERIADCIEMFEAAR</sequence>
<dbReference type="STRING" id="595536.GCA_000178815_03603"/>
<dbReference type="Proteomes" id="UP000230709">
    <property type="component" value="Chromosome"/>
</dbReference>
<dbReference type="Pfam" id="PF07750">
    <property type="entry name" value="GcrA"/>
    <property type="match status" value="1"/>
</dbReference>
<dbReference type="InterPro" id="IPR011681">
    <property type="entry name" value="GcrA"/>
</dbReference>
<evidence type="ECO:0000313" key="2">
    <source>
        <dbReference type="Proteomes" id="UP000230709"/>
    </source>
</evidence>
<name>A0A2D2D5M8_METT3</name>
<protein>
    <submittedName>
        <fullName evidence="1">GcrA cell cycle regulator</fullName>
    </submittedName>
</protein>
<gene>
    <name evidence="1" type="ORF">CQW49_07755</name>
</gene>
<evidence type="ECO:0000313" key="1">
    <source>
        <dbReference type="EMBL" id="ATQ70282.1"/>
    </source>
</evidence>
<keyword evidence="2" id="KW-1185">Reference proteome</keyword>
<accession>A0A2D2D5M8</accession>
<organism evidence="1 2">
    <name type="scientific">Methylosinus trichosporium (strain ATCC 35070 / NCIMB 11131 / UNIQEM 75 / OB3b)</name>
    <dbReference type="NCBI Taxonomy" id="595536"/>
    <lineage>
        <taxon>Bacteria</taxon>
        <taxon>Pseudomonadati</taxon>
        <taxon>Pseudomonadota</taxon>
        <taxon>Alphaproteobacteria</taxon>
        <taxon>Hyphomicrobiales</taxon>
        <taxon>Methylocystaceae</taxon>
        <taxon>Methylosinus</taxon>
    </lineage>
</organism>
<dbReference type="AlphaFoldDB" id="A0A2D2D5M8"/>